<dbReference type="InterPro" id="IPR011079">
    <property type="entry name" value="Ala_racemase_C"/>
</dbReference>
<gene>
    <name evidence="9" type="ORF">DESME_04125</name>
</gene>
<dbReference type="NCBIfam" id="TIGR00492">
    <property type="entry name" value="alr"/>
    <property type="match status" value="1"/>
</dbReference>
<dbReference type="KEGG" id="dmt:DESME_04125"/>
<feature type="binding site" evidence="5 7">
    <location>
        <position position="134"/>
    </location>
    <ligand>
        <name>substrate</name>
    </ligand>
</feature>
<dbReference type="EMBL" id="CP007032">
    <property type="protein sequence ID" value="AHF06339.1"/>
    <property type="molecule type" value="Genomic_DNA"/>
</dbReference>
<comment type="catalytic activity">
    <reaction evidence="1 5">
        <text>L-alanine = D-alanine</text>
        <dbReference type="Rhea" id="RHEA:20249"/>
        <dbReference type="ChEBI" id="CHEBI:57416"/>
        <dbReference type="ChEBI" id="CHEBI:57972"/>
        <dbReference type="EC" id="5.1.1.1"/>
    </reaction>
</comment>
<dbReference type="GO" id="GO:0030170">
    <property type="term" value="F:pyridoxal phosphate binding"/>
    <property type="evidence" value="ECO:0007669"/>
    <property type="project" value="UniProtKB-UniRule"/>
</dbReference>
<comment type="function">
    <text evidence="5">Catalyzes the interconversion of L-alanine and D-alanine. May also act on other amino acids.</text>
</comment>
<comment type="pathway">
    <text evidence="5">Amino-acid biosynthesis; D-alanine biosynthesis; D-alanine from L-alanine: step 1/1.</text>
</comment>
<evidence type="ECO:0000256" key="7">
    <source>
        <dbReference type="PIRSR" id="PIRSR600821-52"/>
    </source>
</evidence>
<dbReference type="FunFam" id="3.20.20.10:FF:000002">
    <property type="entry name" value="Alanine racemase"/>
    <property type="match status" value="1"/>
</dbReference>
<dbReference type="CDD" id="cd00430">
    <property type="entry name" value="PLPDE_III_AR"/>
    <property type="match status" value="1"/>
</dbReference>
<dbReference type="FunFam" id="2.40.37.10:FF:000006">
    <property type="entry name" value="Alanine racemase"/>
    <property type="match status" value="1"/>
</dbReference>
<dbReference type="GO" id="GO:0008784">
    <property type="term" value="F:alanine racemase activity"/>
    <property type="evidence" value="ECO:0007669"/>
    <property type="project" value="UniProtKB-UniRule"/>
</dbReference>
<evidence type="ECO:0000256" key="5">
    <source>
        <dbReference type="HAMAP-Rule" id="MF_01201"/>
    </source>
</evidence>
<dbReference type="InterPro" id="IPR009006">
    <property type="entry name" value="Ala_racemase/Decarboxylase_C"/>
</dbReference>
<organism evidence="9 10">
    <name type="scientific">Desulfitobacterium metallireducens DSM 15288</name>
    <dbReference type="NCBI Taxonomy" id="871968"/>
    <lineage>
        <taxon>Bacteria</taxon>
        <taxon>Bacillati</taxon>
        <taxon>Bacillota</taxon>
        <taxon>Clostridia</taxon>
        <taxon>Eubacteriales</taxon>
        <taxon>Desulfitobacteriaceae</taxon>
        <taxon>Desulfitobacterium</taxon>
    </lineage>
</organism>
<evidence type="ECO:0000256" key="1">
    <source>
        <dbReference type="ARBA" id="ARBA00000316"/>
    </source>
</evidence>
<dbReference type="SUPFAM" id="SSF51419">
    <property type="entry name" value="PLP-binding barrel"/>
    <property type="match status" value="1"/>
</dbReference>
<dbReference type="eggNOG" id="COG0787">
    <property type="taxonomic scope" value="Bacteria"/>
</dbReference>
<evidence type="ECO:0000256" key="6">
    <source>
        <dbReference type="PIRSR" id="PIRSR600821-50"/>
    </source>
</evidence>
<dbReference type="GO" id="GO:0005829">
    <property type="term" value="C:cytosol"/>
    <property type="evidence" value="ECO:0007669"/>
    <property type="project" value="TreeGrafter"/>
</dbReference>
<dbReference type="RefSeq" id="WP_006715160.1">
    <property type="nucleotide sequence ID" value="NZ_CP007032.1"/>
</dbReference>
<dbReference type="Pfam" id="PF01168">
    <property type="entry name" value="Ala_racemase_N"/>
    <property type="match status" value="1"/>
</dbReference>
<evidence type="ECO:0000256" key="2">
    <source>
        <dbReference type="ARBA" id="ARBA00001933"/>
    </source>
</evidence>
<dbReference type="Gene3D" id="3.20.20.10">
    <property type="entry name" value="Alanine racemase"/>
    <property type="match status" value="1"/>
</dbReference>
<dbReference type="InterPro" id="IPR000821">
    <property type="entry name" value="Ala_racemase"/>
</dbReference>
<dbReference type="InterPro" id="IPR001608">
    <property type="entry name" value="Ala_racemase_N"/>
</dbReference>
<feature type="active site" description="Proton acceptor; specific for L-alanine" evidence="5">
    <location>
        <position position="262"/>
    </location>
</feature>
<feature type="domain" description="Alanine racemase C-terminal" evidence="8">
    <location>
        <begin position="241"/>
        <end position="369"/>
    </location>
</feature>
<dbReference type="PRINTS" id="PR00992">
    <property type="entry name" value="ALARACEMASE"/>
</dbReference>
<feature type="active site" description="Proton acceptor; specific for D-alanine" evidence="5">
    <location>
        <position position="36"/>
    </location>
</feature>
<dbReference type="GO" id="GO:0030632">
    <property type="term" value="P:D-alanine biosynthetic process"/>
    <property type="evidence" value="ECO:0007669"/>
    <property type="project" value="UniProtKB-UniRule"/>
</dbReference>
<comment type="similarity">
    <text evidence="5">Belongs to the alanine racemase family.</text>
</comment>
<proteinExistence type="inferred from homology"/>
<sequence>MENARPVWTEVDLSALKRNYERIKTYTKSEIMPIVKADAYGHGAIPVVKVLFEAGARRFGVALLEEALEIKRSFPSAKVMTIGYMSTDFARTIVEEDIISGVYQYAQAESLSRAATDLGKNATIHFKIDTGMGRIGFRKETYEEILQIAKLPNLYIEGIYTHFANSDQLDLSFAREQLKTFLNVCERLQAQGIDIPIRHAANSAAILQFPEAHLDLVRPGIILYGLPPSSQVGGNEGFEPVMTWKAKIAHIKEIQAGETVSYGRTFRAAYPTRVATLPVGYADGLNRALSNRGEMLVKGRRAAIIGRICMDQTMLDITRIHGVDVGTPVTLLGSDGYERIDATEMAKWLETINYEVLCDISKRVPRVYIEK</sequence>
<name>W0EAU4_9FIRM</name>
<comment type="cofactor">
    <cofactor evidence="2 5 6">
        <name>pyridoxal 5'-phosphate</name>
        <dbReference type="ChEBI" id="CHEBI:597326"/>
    </cofactor>
</comment>
<dbReference type="STRING" id="871968.DESME_04125"/>
<dbReference type="Gene3D" id="2.40.37.10">
    <property type="entry name" value="Lyase, Ornithine Decarboxylase, Chain A, domain 1"/>
    <property type="match status" value="1"/>
</dbReference>
<dbReference type="UniPathway" id="UPA00042">
    <property type="reaction ID" value="UER00497"/>
</dbReference>
<keyword evidence="4 5" id="KW-0413">Isomerase</keyword>
<keyword evidence="10" id="KW-1185">Reference proteome</keyword>
<dbReference type="GO" id="GO:0009252">
    <property type="term" value="P:peptidoglycan biosynthetic process"/>
    <property type="evidence" value="ECO:0007669"/>
    <property type="project" value="TreeGrafter"/>
</dbReference>
<evidence type="ECO:0000256" key="3">
    <source>
        <dbReference type="ARBA" id="ARBA00022898"/>
    </source>
</evidence>
<evidence type="ECO:0000256" key="4">
    <source>
        <dbReference type="ARBA" id="ARBA00023235"/>
    </source>
</evidence>
<dbReference type="HAMAP" id="MF_01201">
    <property type="entry name" value="Ala_racemase"/>
    <property type="match status" value="1"/>
</dbReference>
<reference evidence="9 10" key="1">
    <citation type="submission" date="2013-12" db="EMBL/GenBank/DDBJ databases">
        <authorList>
            <consortium name="DOE Joint Genome Institute"/>
            <person name="Smidt H."/>
            <person name="Huntemann M."/>
            <person name="Han J."/>
            <person name="Chen A."/>
            <person name="Kyrpides N."/>
            <person name="Mavromatis K."/>
            <person name="Markowitz V."/>
            <person name="Palaniappan K."/>
            <person name="Ivanova N."/>
            <person name="Schaumberg A."/>
            <person name="Pati A."/>
            <person name="Liolios K."/>
            <person name="Nordberg H.P."/>
            <person name="Cantor M.N."/>
            <person name="Hua S.X."/>
            <person name="Woyke T."/>
        </authorList>
    </citation>
    <scope>NUCLEOTIDE SEQUENCE [LARGE SCALE GENOMIC DNA]</scope>
    <source>
        <strain evidence="10">DSM 15288</strain>
    </source>
</reference>
<protein>
    <recommendedName>
        <fullName evidence="5">Alanine racemase</fullName>
        <ecNumber evidence="5">5.1.1.1</ecNumber>
    </recommendedName>
</protein>
<evidence type="ECO:0000313" key="9">
    <source>
        <dbReference type="EMBL" id="AHF06339.1"/>
    </source>
</evidence>
<dbReference type="Pfam" id="PF00842">
    <property type="entry name" value="Ala_racemase_C"/>
    <property type="match status" value="1"/>
</dbReference>
<dbReference type="OrthoDB" id="9813814at2"/>
<dbReference type="SUPFAM" id="SSF50621">
    <property type="entry name" value="Alanine racemase C-terminal domain-like"/>
    <property type="match status" value="1"/>
</dbReference>
<dbReference type="AlphaFoldDB" id="W0EAU4"/>
<dbReference type="InterPro" id="IPR029066">
    <property type="entry name" value="PLP-binding_barrel"/>
</dbReference>
<dbReference type="SMART" id="SM01005">
    <property type="entry name" value="Ala_racemase_C"/>
    <property type="match status" value="1"/>
</dbReference>
<dbReference type="Proteomes" id="UP000010847">
    <property type="component" value="Chromosome"/>
</dbReference>
<accession>W0EAU4</accession>
<dbReference type="EC" id="5.1.1.1" evidence="5"/>
<dbReference type="PANTHER" id="PTHR30511:SF0">
    <property type="entry name" value="ALANINE RACEMASE, CATABOLIC-RELATED"/>
    <property type="match status" value="1"/>
</dbReference>
<dbReference type="HOGENOM" id="CLU_028393_2_2_9"/>
<dbReference type="PANTHER" id="PTHR30511">
    <property type="entry name" value="ALANINE RACEMASE"/>
    <property type="match status" value="1"/>
</dbReference>
<keyword evidence="3 5" id="KW-0663">Pyridoxal phosphate</keyword>
<feature type="binding site" evidence="5 7">
    <location>
        <position position="310"/>
    </location>
    <ligand>
        <name>substrate</name>
    </ligand>
</feature>
<feature type="modified residue" description="N6-(pyridoxal phosphate)lysine" evidence="5 6">
    <location>
        <position position="36"/>
    </location>
</feature>
<evidence type="ECO:0000313" key="10">
    <source>
        <dbReference type="Proteomes" id="UP000010847"/>
    </source>
</evidence>
<evidence type="ECO:0000259" key="8">
    <source>
        <dbReference type="SMART" id="SM01005"/>
    </source>
</evidence>